<accession>A0ABQ2RSJ6</accession>
<evidence type="ECO:0000313" key="2">
    <source>
        <dbReference type="EMBL" id="GGR62697.1"/>
    </source>
</evidence>
<reference evidence="3" key="1">
    <citation type="journal article" date="2019" name="Int. J. Syst. Evol. Microbiol.">
        <title>The Global Catalogue of Microorganisms (GCM) 10K type strain sequencing project: providing services to taxonomists for standard genome sequencing and annotation.</title>
        <authorList>
            <consortium name="The Broad Institute Genomics Platform"/>
            <consortium name="The Broad Institute Genome Sequencing Center for Infectious Disease"/>
            <person name="Wu L."/>
            <person name="Ma J."/>
        </authorList>
    </citation>
    <scope>NUCLEOTIDE SEQUENCE [LARGE SCALE GENOMIC DNA]</scope>
    <source>
        <strain evidence="3">JCM 31404</strain>
    </source>
</reference>
<dbReference type="RefSeq" id="WP_189065415.1">
    <property type="nucleotide sequence ID" value="NZ_BMQM01000017.1"/>
</dbReference>
<comment type="caution">
    <text evidence="2">The sequence shown here is derived from an EMBL/GenBank/DDBJ whole genome shotgun (WGS) entry which is preliminary data.</text>
</comment>
<keyword evidence="3" id="KW-1185">Reference proteome</keyword>
<gene>
    <name evidence="2" type="ORF">GCM10008959_25920</name>
</gene>
<evidence type="ECO:0000256" key="1">
    <source>
        <dbReference type="SAM" id="MobiDB-lite"/>
    </source>
</evidence>
<dbReference type="Proteomes" id="UP000634308">
    <property type="component" value="Unassembled WGS sequence"/>
</dbReference>
<name>A0ABQ2RSJ6_9DEIO</name>
<dbReference type="EMBL" id="BMQM01000017">
    <property type="protein sequence ID" value="GGR62697.1"/>
    <property type="molecule type" value="Genomic_DNA"/>
</dbReference>
<organism evidence="2 3">
    <name type="scientific">Deinococcus seoulensis</name>
    <dbReference type="NCBI Taxonomy" id="1837379"/>
    <lineage>
        <taxon>Bacteria</taxon>
        <taxon>Thermotogati</taxon>
        <taxon>Deinococcota</taxon>
        <taxon>Deinococci</taxon>
        <taxon>Deinococcales</taxon>
        <taxon>Deinococcaceae</taxon>
        <taxon>Deinococcus</taxon>
    </lineage>
</organism>
<feature type="compositionally biased region" description="Pro residues" evidence="1">
    <location>
        <begin position="133"/>
        <end position="147"/>
    </location>
</feature>
<protein>
    <submittedName>
        <fullName evidence="2">Uncharacterized protein</fullName>
    </submittedName>
</protein>
<proteinExistence type="predicted"/>
<sequence length="167" mass="17379">MDVLTAHNARGYLHAVTCDHPAGLGELFARTMRAQGCIVTRRSMADHLAQIAAGRAGHAPTDSPAQAVTPDLPEVGASVTVPHLGAGVVITLLAWPDGTRAALVRARNGESLARPGQWTPLDTPAQPTQDAPSPEPPMQPPDPPLPDAPVLSAPTCMPTLFGEWSPA</sequence>
<feature type="region of interest" description="Disordered" evidence="1">
    <location>
        <begin position="109"/>
        <end position="167"/>
    </location>
</feature>
<evidence type="ECO:0000313" key="3">
    <source>
        <dbReference type="Proteomes" id="UP000634308"/>
    </source>
</evidence>